<sequence>MTKSLVIITLGTTLLSACAPYAYNSEITSFANSVNTVVSTHQTGKQAIAIQIAQQQQAAHIAAKDRLDLLPGCDSVDPSGNPPKLKDCTVVKFGEVHAPKATPELIHLANDEPLFAALKAYVTALTAVSNAEDDAALTKATQSFTSAASGLTDAVAKLAPETPSSALVTSAGGVLGQGISLYLNSRRLAVLRTIVSAVDPSIITLGQTVETDLYVIRAHQIRQMQKELHADVATFQAETVDKLNESDYQTKLVALQTKVAAFNQARAADPKAIAKAMVNAHHQLAVALQNKSEQILPVLTAVADFSSAAGQMKTAIDASVSTTEPVTKAATPPANK</sequence>
<dbReference type="AlphaFoldDB" id="A0A1J5R2V8"/>
<organism evidence="1">
    <name type="scientific">mine drainage metagenome</name>
    <dbReference type="NCBI Taxonomy" id="410659"/>
    <lineage>
        <taxon>unclassified sequences</taxon>
        <taxon>metagenomes</taxon>
        <taxon>ecological metagenomes</taxon>
    </lineage>
</organism>
<name>A0A1J5R2V8_9ZZZZ</name>
<proteinExistence type="predicted"/>
<dbReference type="PROSITE" id="PS51257">
    <property type="entry name" value="PROKAR_LIPOPROTEIN"/>
    <property type="match status" value="1"/>
</dbReference>
<accession>A0A1J5R2V8</accession>
<dbReference type="EMBL" id="MLJW01000798">
    <property type="protein sequence ID" value="OIQ82493.1"/>
    <property type="molecule type" value="Genomic_DNA"/>
</dbReference>
<evidence type="ECO:0000313" key="1">
    <source>
        <dbReference type="EMBL" id="OIQ82493.1"/>
    </source>
</evidence>
<comment type="caution">
    <text evidence="1">The sequence shown here is derived from an EMBL/GenBank/DDBJ whole genome shotgun (WGS) entry which is preliminary data.</text>
</comment>
<protein>
    <submittedName>
        <fullName evidence="1">Uncharacterized protein</fullName>
    </submittedName>
</protein>
<reference evidence="1" key="1">
    <citation type="submission" date="2016-10" db="EMBL/GenBank/DDBJ databases">
        <title>Sequence of Gallionella enrichment culture.</title>
        <authorList>
            <person name="Poehlein A."/>
            <person name="Muehling M."/>
            <person name="Daniel R."/>
        </authorList>
    </citation>
    <scope>NUCLEOTIDE SEQUENCE</scope>
</reference>
<gene>
    <name evidence="1" type="ORF">GALL_357150</name>
</gene>